<accession>U9UBX3</accession>
<evidence type="ECO:0000313" key="1">
    <source>
        <dbReference type="EMBL" id="ESA17890.1"/>
    </source>
</evidence>
<organism evidence="1">
    <name type="scientific">Rhizophagus irregularis (strain DAOM 181602 / DAOM 197198 / MUCL 43194)</name>
    <name type="common">Arbuscular mycorrhizal fungus</name>
    <name type="synonym">Glomus intraradices</name>
    <dbReference type="NCBI Taxonomy" id="747089"/>
    <lineage>
        <taxon>Eukaryota</taxon>
        <taxon>Fungi</taxon>
        <taxon>Fungi incertae sedis</taxon>
        <taxon>Mucoromycota</taxon>
        <taxon>Glomeromycotina</taxon>
        <taxon>Glomeromycetes</taxon>
        <taxon>Glomerales</taxon>
        <taxon>Glomeraceae</taxon>
        <taxon>Rhizophagus</taxon>
    </lineage>
</organism>
<dbReference type="HOGENOM" id="CLU_2706091_0_0_1"/>
<reference evidence="1" key="1">
    <citation type="submission" date="2013-07" db="EMBL/GenBank/DDBJ databases">
        <title>The genome of an arbuscular mycorrhizal fungus provides insights into the evolution of the oldest plant symbiosis.</title>
        <authorList>
            <consortium name="DOE Joint Genome Institute"/>
            <person name="Tisserant E."/>
            <person name="Malbreil M."/>
            <person name="Kuo A."/>
            <person name="Kohler A."/>
            <person name="Symeonidi A."/>
            <person name="Balestrini R."/>
            <person name="Charron P."/>
            <person name="Duensing N."/>
            <person name="Frei-dit-Frey N."/>
            <person name="Gianinazzi-Pearson V."/>
            <person name="Gilbert B."/>
            <person name="Handa Y."/>
            <person name="Hijri M."/>
            <person name="Kaul R."/>
            <person name="Kawaguchi M."/>
            <person name="Krajinski F."/>
            <person name="Lammers P."/>
            <person name="Lapierre D."/>
            <person name="Masclaux F.G."/>
            <person name="Murat C."/>
            <person name="Morin E."/>
            <person name="Ndikumana S."/>
            <person name="Pagni M."/>
            <person name="Petitpierre D."/>
            <person name="Requena N."/>
            <person name="Rosikiewicz P."/>
            <person name="Riley R."/>
            <person name="Saito K."/>
            <person name="San Clemente H."/>
            <person name="Shapiro H."/>
            <person name="van Tuinen D."/>
            <person name="Becard G."/>
            <person name="Bonfante P."/>
            <person name="Paszkowski U."/>
            <person name="Shachar-Hill Y."/>
            <person name="Young J.P."/>
            <person name="Sanders I.R."/>
            <person name="Henrissat B."/>
            <person name="Rensing S.A."/>
            <person name="Grigoriev I.V."/>
            <person name="Corradi N."/>
            <person name="Roux C."/>
            <person name="Martin F."/>
        </authorList>
    </citation>
    <scope>NUCLEOTIDE SEQUENCE</scope>
    <source>
        <strain evidence="1">DAOM 197198</strain>
    </source>
</reference>
<name>U9UBX3_RHIID</name>
<gene>
    <name evidence="1" type="ORF">GLOINDRAFT_21292</name>
</gene>
<protein>
    <submittedName>
        <fullName evidence="1">Uncharacterized protein</fullName>
    </submittedName>
</protein>
<proteinExistence type="predicted"/>
<dbReference type="EMBL" id="KI279730">
    <property type="protein sequence ID" value="ESA17890.1"/>
    <property type="molecule type" value="Genomic_DNA"/>
</dbReference>
<sequence length="73" mass="8444">MVTYSSYFLFSLDDSYGSSEFELGIYFGNSLGSLEFGLEILDEYILVKRTGNENGKFIMRNRQQSSQPPPRFR</sequence>
<dbReference type="AlphaFoldDB" id="U9UBX3"/>